<evidence type="ECO:0000256" key="1">
    <source>
        <dbReference type="SAM" id="MobiDB-lite"/>
    </source>
</evidence>
<dbReference type="AlphaFoldDB" id="A0AAE0ZVA9"/>
<accession>A0AAE0ZVA9</accession>
<comment type="caution">
    <text evidence="2">The sequence shown here is derived from an EMBL/GenBank/DDBJ whole genome shotgun (WGS) entry which is preliminary data.</text>
</comment>
<gene>
    <name evidence="2" type="ORF">RRG08_009649</name>
</gene>
<organism evidence="2 3">
    <name type="scientific">Elysia crispata</name>
    <name type="common">lettuce slug</name>
    <dbReference type="NCBI Taxonomy" id="231223"/>
    <lineage>
        <taxon>Eukaryota</taxon>
        <taxon>Metazoa</taxon>
        <taxon>Spiralia</taxon>
        <taxon>Lophotrochozoa</taxon>
        <taxon>Mollusca</taxon>
        <taxon>Gastropoda</taxon>
        <taxon>Heterobranchia</taxon>
        <taxon>Euthyneura</taxon>
        <taxon>Panpulmonata</taxon>
        <taxon>Sacoglossa</taxon>
        <taxon>Placobranchoidea</taxon>
        <taxon>Plakobranchidae</taxon>
        <taxon>Elysia</taxon>
    </lineage>
</organism>
<dbReference type="SUPFAM" id="SSF50353">
    <property type="entry name" value="Cytokine"/>
    <property type="match status" value="1"/>
</dbReference>
<proteinExistence type="predicted"/>
<feature type="compositionally biased region" description="Pro residues" evidence="1">
    <location>
        <begin position="1"/>
        <end position="32"/>
    </location>
</feature>
<protein>
    <submittedName>
        <fullName evidence="2">Uncharacterized protein</fullName>
    </submittedName>
</protein>
<evidence type="ECO:0000313" key="3">
    <source>
        <dbReference type="Proteomes" id="UP001283361"/>
    </source>
</evidence>
<sequence length="242" mass="26387">MAQPPPYPTQGAFPPPQPQQPPPAYAYTPPPQAGASVTVVHQAPPKQEKKGMFASFMKEVDKVGKQISKEIDYASSKVNEAVDKNYSSALMDMFRHGNSVQLISRLTGRCVQIVINPQGLMILDANGACDPNAFNSIWIVTNEGNNQVRLHNCNNYLAIEHGHTIVKPYPAGSVLGPETKFQLSQTQFQFVTLESLKDRGDHVGFQPTGQVKPAKGTLKDNSAQFGVKLVASSYPQVTVVKK</sequence>
<name>A0AAE0ZVA9_9GAST</name>
<dbReference type="EMBL" id="JAWDGP010003238">
    <property type="protein sequence ID" value="KAK3776209.1"/>
    <property type="molecule type" value="Genomic_DNA"/>
</dbReference>
<reference evidence="2" key="1">
    <citation type="journal article" date="2023" name="G3 (Bethesda)">
        <title>A reference genome for the long-term kleptoplast-retaining sea slug Elysia crispata morphotype clarki.</title>
        <authorList>
            <person name="Eastman K.E."/>
            <person name="Pendleton A.L."/>
            <person name="Shaikh M.A."/>
            <person name="Suttiyut T."/>
            <person name="Ogas R."/>
            <person name="Tomko P."/>
            <person name="Gavelis G."/>
            <person name="Widhalm J.R."/>
            <person name="Wisecaver J.H."/>
        </authorList>
    </citation>
    <scope>NUCLEOTIDE SEQUENCE</scope>
    <source>
        <strain evidence="2">ECLA1</strain>
    </source>
</reference>
<feature type="region of interest" description="Disordered" evidence="1">
    <location>
        <begin position="1"/>
        <end position="38"/>
    </location>
</feature>
<dbReference type="Gene3D" id="2.80.10.50">
    <property type="match status" value="1"/>
</dbReference>
<keyword evidence="3" id="KW-1185">Reference proteome</keyword>
<dbReference type="Proteomes" id="UP001283361">
    <property type="component" value="Unassembled WGS sequence"/>
</dbReference>
<dbReference type="InterPro" id="IPR008996">
    <property type="entry name" value="IL1/FGF"/>
</dbReference>
<evidence type="ECO:0000313" key="2">
    <source>
        <dbReference type="EMBL" id="KAK3776209.1"/>
    </source>
</evidence>